<dbReference type="AlphaFoldDB" id="M5EU68"/>
<proteinExistence type="predicted"/>
<name>M5EU68_9HYPH</name>
<evidence type="ECO:0000313" key="2">
    <source>
        <dbReference type="Proteomes" id="UP000012062"/>
    </source>
</evidence>
<dbReference type="EMBL" id="CAUM01000125">
    <property type="protein sequence ID" value="CCV07448.1"/>
    <property type="molecule type" value="Genomic_DNA"/>
</dbReference>
<dbReference type="OrthoDB" id="8454178at2"/>
<keyword evidence="2" id="KW-1185">Reference proteome</keyword>
<comment type="caution">
    <text evidence="1">The sequence shown here is derived from an EMBL/GenBank/DDBJ whole genome shotgun (WGS) entry which is preliminary data.</text>
</comment>
<accession>M5EU68</accession>
<reference evidence="1 2" key="1">
    <citation type="submission" date="2013-02" db="EMBL/GenBank/DDBJ databases">
        <authorList>
            <person name="Genoscope - CEA"/>
        </authorList>
    </citation>
    <scope>NUCLEOTIDE SEQUENCE [LARGE SCALE GENOMIC DNA]</scope>
    <source>
        <strain evidence="1 2">STM 2683</strain>
    </source>
</reference>
<organism evidence="1 2">
    <name type="scientific">Mesorhizobium metallidurans STM 2683</name>
    <dbReference type="NCBI Taxonomy" id="1297569"/>
    <lineage>
        <taxon>Bacteria</taxon>
        <taxon>Pseudomonadati</taxon>
        <taxon>Pseudomonadota</taxon>
        <taxon>Alphaproteobacteria</taxon>
        <taxon>Hyphomicrobiales</taxon>
        <taxon>Phyllobacteriaceae</taxon>
        <taxon>Mesorhizobium</taxon>
    </lineage>
</organism>
<evidence type="ECO:0000313" key="1">
    <source>
        <dbReference type="EMBL" id="CCV07448.1"/>
    </source>
</evidence>
<dbReference type="Proteomes" id="UP000012062">
    <property type="component" value="Unassembled WGS sequence"/>
</dbReference>
<protein>
    <submittedName>
        <fullName evidence="1">Uncharacterized protein</fullName>
    </submittedName>
</protein>
<gene>
    <name evidence="1" type="ORF">MESS2_570007</name>
</gene>
<sequence>MGNYSKLIGSIVGGVIGWLGSKYALPPDLTSPEVQTGATLILSAVATYLFPANTASTSPATERQANTTSQQQ</sequence>